<dbReference type="GO" id="GO:0032259">
    <property type="term" value="P:methylation"/>
    <property type="evidence" value="ECO:0007669"/>
    <property type="project" value="UniProtKB-KW"/>
</dbReference>
<evidence type="ECO:0000256" key="4">
    <source>
        <dbReference type="ARBA" id="ARBA00022603"/>
    </source>
</evidence>
<comment type="catalytic activity">
    <reaction evidence="1">
        <text>a 4-O-methyl-thymidine in DNA + L-cysteinyl-[protein] = a thymidine in DNA + S-methyl-L-cysteinyl-[protein]</text>
        <dbReference type="Rhea" id="RHEA:53428"/>
        <dbReference type="Rhea" id="RHEA-COMP:10131"/>
        <dbReference type="Rhea" id="RHEA-COMP:10132"/>
        <dbReference type="Rhea" id="RHEA-COMP:13555"/>
        <dbReference type="Rhea" id="RHEA-COMP:13556"/>
        <dbReference type="ChEBI" id="CHEBI:29950"/>
        <dbReference type="ChEBI" id="CHEBI:82612"/>
        <dbReference type="ChEBI" id="CHEBI:137386"/>
        <dbReference type="ChEBI" id="CHEBI:137387"/>
        <dbReference type="EC" id="2.1.1.63"/>
    </reaction>
</comment>
<evidence type="ECO:0000256" key="3">
    <source>
        <dbReference type="ARBA" id="ARBA00011918"/>
    </source>
</evidence>
<dbReference type="PANTHER" id="PTHR10815">
    <property type="entry name" value="METHYLATED-DNA--PROTEIN-CYSTEINE METHYLTRANSFERASE"/>
    <property type="match status" value="1"/>
</dbReference>
<dbReference type="FunFam" id="1.10.10.10:FF:000214">
    <property type="entry name" value="Methylated-DNA--protein-cysteine methyltransferase"/>
    <property type="match status" value="1"/>
</dbReference>
<protein>
    <recommendedName>
        <fullName evidence="3">methylated-DNA--[protein]-cysteine S-methyltransferase</fullName>
        <ecNumber evidence="3">2.1.1.63</ecNumber>
    </recommendedName>
</protein>
<dbReference type="InterPro" id="IPR036217">
    <property type="entry name" value="MethylDNA_cys_MeTrfase_DNAb"/>
</dbReference>
<keyword evidence="4 10" id="KW-0489">Methyltransferase</keyword>
<evidence type="ECO:0000256" key="8">
    <source>
        <dbReference type="ARBA" id="ARBA00049348"/>
    </source>
</evidence>
<dbReference type="NCBIfam" id="TIGR00589">
    <property type="entry name" value="ogt"/>
    <property type="match status" value="1"/>
</dbReference>
<evidence type="ECO:0000256" key="6">
    <source>
        <dbReference type="ARBA" id="ARBA00022763"/>
    </source>
</evidence>
<comment type="similarity">
    <text evidence="2">Belongs to the MGMT family.</text>
</comment>
<reference evidence="10" key="1">
    <citation type="submission" date="2013-08" db="EMBL/GenBank/DDBJ databases">
        <authorList>
            <person name="Mendez C."/>
            <person name="Richter M."/>
            <person name="Ferrer M."/>
            <person name="Sanchez J."/>
        </authorList>
    </citation>
    <scope>NUCLEOTIDE SEQUENCE</scope>
</reference>
<accession>T1A279</accession>
<proteinExistence type="inferred from homology"/>
<dbReference type="Pfam" id="PF01035">
    <property type="entry name" value="DNA_binding_1"/>
    <property type="match status" value="1"/>
</dbReference>
<comment type="caution">
    <text evidence="10">The sequence shown here is derived from an EMBL/GenBank/DDBJ whole genome shotgun (WGS) entry which is preliminary data.</text>
</comment>
<dbReference type="GO" id="GO:0006281">
    <property type="term" value="P:DNA repair"/>
    <property type="evidence" value="ECO:0007669"/>
    <property type="project" value="UniProtKB-KW"/>
</dbReference>
<evidence type="ECO:0000256" key="7">
    <source>
        <dbReference type="ARBA" id="ARBA00023204"/>
    </source>
</evidence>
<evidence type="ECO:0000313" key="10">
    <source>
        <dbReference type="EMBL" id="EQD35164.1"/>
    </source>
</evidence>
<dbReference type="InterPro" id="IPR036388">
    <property type="entry name" value="WH-like_DNA-bd_sf"/>
</dbReference>
<dbReference type="GO" id="GO:0003908">
    <property type="term" value="F:methylated-DNA-[protein]-cysteine S-methyltransferase activity"/>
    <property type="evidence" value="ECO:0007669"/>
    <property type="project" value="UniProtKB-EC"/>
</dbReference>
<name>T1A279_9ZZZZ</name>
<keyword evidence="6" id="KW-0227">DNA damage</keyword>
<dbReference type="PROSITE" id="PS00374">
    <property type="entry name" value="MGMT"/>
    <property type="match status" value="1"/>
</dbReference>
<evidence type="ECO:0000256" key="5">
    <source>
        <dbReference type="ARBA" id="ARBA00022679"/>
    </source>
</evidence>
<dbReference type="CDD" id="cd06445">
    <property type="entry name" value="ATase"/>
    <property type="match status" value="1"/>
</dbReference>
<evidence type="ECO:0000259" key="9">
    <source>
        <dbReference type="Pfam" id="PF01035"/>
    </source>
</evidence>
<keyword evidence="5 10" id="KW-0808">Transferase</keyword>
<reference evidence="10" key="2">
    <citation type="journal article" date="2014" name="ISME J.">
        <title>Microbial stratification in low pH oxic and suboxic macroscopic growths along an acid mine drainage.</title>
        <authorList>
            <person name="Mendez-Garcia C."/>
            <person name="Mesa V."/>
            <person name="Sprenger R.R."/>
            <person name="Richter M."/>
            <person name="Diez M.S."/>
            <person name="Solano J."/>
            <person name="Bargiela R."/>
            <person name="Golyshina O.V."/>
            <person name="Manteca A."/>
            <person name="Ramos J.L."/>
            <person name="Gallego J.R."/>
            <person name="Llorente I."/>
            <person name="Martins Dos Santos V.A."/>
            <person name="Jensen O.N."/>
            <person name="Pelaez A.I."/>
            <person name="Sanchez J."/>
            <person name="Ferrer M."/>
        </authorList>
    </citation>
    <scope>NUCLEOTIDE SEQUENCE</scope>
</reference>
<dbReference type="InterPro" id="IPR001497">
    <property type="entry name" value="MethylDNA_cys_MeTrfase_AS"/>
</dbReference>
<dbReference type="EC" id="2.1.1.63" evidence="3"/>
<evidence type="ECO:0000256" key="2">
    <source>
        <dbReference type="ARBA" id="ARBA00008711"/>
    </source>
</evidence>
<dbReference type="Gene3D" id="1.10.10.10">
    <property type="entry name" value="Winged helix-like DNA-binding domain superfamily/Winged helix DNA-binding domain"/>
    <property type="match status" value="1"/>
</dbReference>
<evidence type="ECO:0000256" key="1">
    <source>
        <dbReference type="ARBA" id="ARBA00001286"/>
    </source>
</evidence>
<dbReference type="AlphaFoldDB" id="T1A279"/>
<feature type="domain" description="Methylated-DNA-[protein]-cysteine S-methyltransferase DNA binding" evidence="9">
    <location>
        <begin position="9"/>
        <end position="89"/>
    </location>
</feature>
<dbReference type="InterPro" id="IPR014048">
    <property type="entry name" value="MethylDNA_cys_MeTrfase_DNA-bd"/>
</dbReference>
<dbReference type="SUPFAM" id="SSF46767">
    <property type="entry name" value="Methylated DNA-protein cysteine methyltransferase, C-terminal domain"/>
    <property type="match status" value="1"/>
</dbReference>
<dbReference type="PANTHER" id="PTHR10815:SF5">
    <property type="entry name" value="METHYLATED-DNA--PROTEIN-CYSTEINE METHYLTRANSFERASE"/>
    <property type="match status" value="1"/>
</dbReference>
<dbReference type="EMBL" id="AUZZ01009034">
    <property type="protein sequence ID" value="EQD35164.1"/>
    <property type="molecule type" value="Genomic_DNA"/>
</dbReference>
<gene>
    <name evidence="10" type="ORF">B2A_12523</name>
</gene>
<keyword evidence="7" id="KW-0234">DNA repair</keyword>
<comment type="catalytic activity">
    <reaction evidence="8">
        <text>a 6-O-methyl-2'-deoxyguanosine in DNA + L-cysteinyl-[protein] = S-methyl-L-cysteinyl-[protein] + a 2'-deoxyguanosine in DNA</text>
        <dbReference type="Rhea" id="RHEA:24000"/>
        <dbReference type="Rhea" id="RHEA-COMP:10131"/>
        <dbReference type="Rhea" id="RHEA-COMP:10132"/>
        <dbReference type="Rhea" id="RHEA-COMP:11367"/>
        <dbReference type="Rhea" id="RHEA-COMP:11368"/>
        <dbReference type="ChEBI" id="CHEBI:29950"/>
        <dbReference type="ChEBI" id="CHEBI:82612"/>
        <dbReference type="ChEBI" id="CHEBI:85445"/>
        <dbReference type="ChEBI" id="CHEBI:85448"/>
        <dbReference type="EC" id="2.1.1.63"/>
    </reaction>
</comment>
<sequence>MALAPAGTDFQRRVWRALATIAYGETISYGGLAHRIGNPRASRAVGLANGANPLPIIVPCHRVIGANGSLTGFGGGLPIKRALLALEGALPGARKDQSGQRTLWA</sequence>
<organism evidence="10">
    <name type="scientific">mine drainage metagenome</name>
    <dbReference type="NCBI Taxonomy" id="410659"/>
    <lineage>
        <taxon>unclassified sequences</taxon>
        <taxon>metagenomes</taxon>
        <taxon>ecological metagenomes</taxon>
    </lineage>
</organism>